<dbReference type="GO" id="GO:0005509">
    <property type="term" value="F:calcium ion binding"/>
    <property type="evidence" value="ECO:0007669"/>
    <property type="project" value="InterPro"/>
</dbReference>
<dbReference type="RefSeq" id="XP_018005560.1">
    <property type="nucleotide sequence ID" value="XM_018147161.1"/>
</dbReference>
<dbReference type="STRING" id="1664694.A0A0N1HB40"/>
<evidence type="ECO:0000256" key="2">
    <source>
        <dbReference type="ARBA" id="ARBA00022737"/>
    </source>
</evidence>
<keyword evidence="8" id="KW-0472">Membrane</keyword>
<evidence type="ECO:0000256" key="1">
    <source>
        <dbReference type="ARBA" id="ARBA00022723"/>
    </source>
</evidence>
<dbReference type="InterPro" id="IPR002048">
    <property type="entry name" value="EF_hand_dom"/>
</dbReference>
<feature type="compositionally biased region" description="Polar residues" evidence="7">
    <location>
        <begin position="760"/>
        <end position="770"/>
    </location>
</feature>
<dbReference type="InterPro" id="IPR000433">
    <property type="entry name" value="Znf_ZZ"/>
</dbReference>
<dbReference type="CDD" id="cd00051">
    <property type="entry name" value="EFh"/>
    <property type="match status" value="1"/>
</dbReference>
<evidence type="ECO:0000256" key="3">
    <source>
        <dbReference type="ARBA" id="ARBA00022771"/>
    </source>
</evidence>
<dbReference type="PANTHER" id="PTHR23055:SF187">
    <property type="entry name" value="EF HAND DOMAIN PROTEIN (AFU_ORTHOLOGUE AFUA_6G07310)"/>
    <property type="match status" value="1"/>
</dbReference>
<dbReference type="InterPro" id="IPR011992">
    <property type="entry name" value="EF-hand-dom_pair"/>
</dbReference>
<dbReference type="SMART" id="SM00054">
    <property type="entry name" value="EFh"/>
    <property type="match status" value="2"/>
</dbReference>
<dbReference type="PROSITE" id="PS00018">
    <property type="entry name" value="EF_HAND_1"/>
    <property type="match status" value="2"/>
</dbReference>
<keyword evidence="12" id="KW-1185">Reference proteome</keyword>
<dbReference type="GeneID" id="28739030"/>
<dbReference type="CDD" id="cd02340">
    <property type="entry name" value="ZZ_NBR1_like"/>
    <property type="match status" value="1"/>
</dbReference>
<evidence type="ECO:0000256" key="4">
    <source>
        <dbReference type="ARBA" id="ARBA00022833"/>
    </source>
</evidence>
<dbReference type="InterPro" id="IPR018247">
    <property type="entry name" value="EF_Hand_1_Ca_BS"/>
</dbReference>
<feature type="region of interest" description="Disordered" evidence="7">
    <location>
        <begin position="707"/>
        <end position="774"/>
    </location>
</feature>
<dbReference type="PROSITE" id="PS50135">
    <property type="entry name" value="ZF_ZZ_2"/>
    <property type="match status" value="1"/>
</dbReference>
<gene>
    <name evidence="11" type="ORF">AB675_683</name>
</gene>
<feature type="domain" description="EF-hand" evidence="10">
    <location>
        <begin position="415"/>
        <end position="450"/>
    </location>
</feature>
<evidence type="ECO:0000256" key="6">
    <source>
        <dbReference type="PROSITE-ProRule" id="PRU00228"/>
    </source>
</evidence>
<organism evidence="11 12">
    <name type="scientific">Cyphellophora attinorum</name>
    <dbReference type="NCBI Taxonomy" id="1664694"/>
    <lineage>
        <taxon>Eukaryota</taxon>
        <taxon>Fungi</taxon>
        <taxon>Dikarya</taxon>
        <taxon>Ascomycota</taxon>
        <taxon>Pezizomycotina</taxon>
        <taxon>Eurotiomycetes</taxon>
        <taxon>Chaetothyriomycetidae</taxon>
        <taxon>Chaetothyriales</taxon>
        <taxon>Cyphellophoraceae</taxon>
        <taxon>Cyphellophora</taxon>
    </lineage>
</organism>
<keyword evidence="8" id="KW-0812">Transmembrane</keyword>
<keyword evidence="3 6" id="KW-0863">Zinc-finger</keyword>
<sequence length="1056" mass="119324">MSSSDIRTKPFAVSLTITIVVASAYLLYRTYSASVASPAAGLRRSNAVRRPRRQHAEANLNALHSQQSQESESDIHNRSRLVEAVSHLDSTLANDPYVYAEYQNEELLGGIDPAALPSLHLHPANLPNIYPAVFRHGPSLNDQEQRWLQDHIDASFIHVYLRRFFNEGHQLSDDLRNELAAAFGFHGIELSQDVVYAMLDRLSAGTPLPTWRSLNIQIRAAEMIAQADGVRDDPMSLDEPLRDADEGEDSDRAHNMLDLLYNIARKQADRHGIVHRGVECNSCGVCPIQGVRYHCTNCFDFDLCEACESKDVHLKTHVFLKITIPAPSRGQIKSVVPSWYPGKPNAFSPMVPLALLDKLKEDTGLDQPDIQGLYEQFRCLAGCHFPSDPAELGTVIDRKAFEKYMIPSYLDKPTPANLIYERIFAFYDTNDDKHIDFLEFVRGLTKLNDKSFAAKITRIFRGHDLDGDGYVSRKDFLRMLRAYYDLNTQFNREMLYRNEELDLADDIRDVVQSNHPISSAFGGINFPGHVSRAGQDKRQLSHGDLGIIQGPNGVLLDDVDMQSHRHKAIAMVPYEARERHPFRSFREYTPQDDPVMNAPFTRRMGEFLSITNAHDATEDELSGPDRPLQTYGWPPVVPPEPEDIINALGVDIPIDQIDDPVDRSRVIYAQSQRFDEEYAERRDNARQRVLHDRWERRQFYLDQEEGMTRPAAYVESDSSEDELEPEHEPIDSSRGQSMRSRSSSKVRFDDSAIDTDYETRSNASSRSVPQNERWGGFELSRPTLDIGADVLYEAVQQGFNELIDCIFKEKEDKAIEAQRTRKQRETWEKLLDEYAENRNVDDEQKNEALLKADSLRTEELLNGGPRSPAFEFTITGDEANENPQAVMLMREELSRVLNAVTQPPKSRTPSATRQAADYRDPTLPQFRPNDAGEAPRDVPTDEELQPSPKTLALWLKHREIESEAESRGGFGLLNLMEFRKIVEVVLEQETDELHSHGATARAGEGAAGQPSSAENADTVGPGGNAVAPEHAVKEWSRNFDLGKLSFLGTWIEMAGL</sequence>
<keyword evidence="2" id="KW-0677">Repeat</keyword>
<feature type="transmembrane region" description="Helical" evidence="8">
    <location>
        <begin position="12"/>
        <end position="28"/>
    </location>
</feature>
<dbReference type="Gene3D" id="3.30.60.90">
    <property type="match status" value="1"/>
</dbReference>
<proteinExistence type="predicted"/>
<dbReference type="Gene3D" id="1.10.238.10">
    <property type="entry name" value="EF-hand"/>
    <property type="match status" value="1"/>
</dbReference>
<dbReference type="PANTHER" id="PTHR23055">
    <property type="entry name" value="CALCIUM BINDING PROTEINS"/>
    <property type="match status" value="1"/>
</dbReference>
<evidence type="ECO:0000259" key="10">
    <source>
        <dbReference type="PROSITE" id="PS50222"/>
    </source>
</evidence>
<evidence type="ECO:0000256" key="5">
    <source>
        <dbReference type="ARBA" id="ARBA00022837"/>
    </source>
</evidence>
<feature type="domain" description="ZZ-type" evidence="9">
    <location>
        <begin position="275"/>
        <end position="327"/>
    </location>
</feature>
<evidence type="ECO:0000256" key="8">
    <source>
        <dbReference type="SAM" id="Phobius"/>
    </source>
</evidence>
<dbReference type="GO" id="GO:0008270">
    <property type="term" value="F:zinc ion binding"/>
    <property type="evidence" value="ECO:0007669"/>
    <property type="project" value="UniProtKB-KW"/>
</dbReference>
<feature type="region of interest" description="Disordered" evidence="7">
    <location>
        <begin position="992"/>
        <end position="1026"/>
    </location>
</feature>
<dbReference type="EMBL" id="LFJN01000001">
    <property type="protein sequence ID" value="KPI45597.1"/>
    <property type="molecule type" value="Genomic_DNA"/>
</dbReference>
<feature type="compositionally biased region" description="Low complexity" evidence="7">
    <location>
        <begin position="732"/>
        <end position="743"/>
    </location>
</feature>
<dbReference type="GO" id="GO:0016020">
    <property type="term" value="C:membrane"/>
    <property type="evidence" value="ECO:0007669"/>
    <property type="project" value="TreeGrafter"/>
</dbReference>
<reference evidence="11 12" key="1">
    <citation type="submission" date="2015-06" db="EMBL/GenBank/DDBJ databases">
        <title>Draft genome of the ant-associated black yeast Phialophora attae CBS 131958.</title>
        <authorList>
            <person name="Moreno L.F."/>
            <person name="Stielow B.J."/>
            <person name="de Hoog S."/>
            <person name="Vicente V.A."/>
            <person name="Weiss V.A."/>
            <person name="de Vries M."/>
            <person name="Cruz L.M."/>
            <person name="Souza E.M."/>
        </authorList>
    </citation>
    <scope>NUCLEOTIDE SEQUENCE [LARGE SCALE GENOMIC DNA]</scope>
    <source>
        <strain evidence="11 12">CBS 131958</strain>
    </source>
</reference>
<evidence type="ECO:0000256" key="7">
    <source>
        <dbReference type="SAM" id="MobiDB-lite"/>
    </source>
</evidence>
<dbReference type="SMART" id="SM00291">
    <property type="entry name" value="ZnF_ZZ"/>
    <property type="match status" value="1"/>
</dbReference>
<dbReference type="VEuPathDB" id="FungiDB:AB675_683"/>
<dbReference type="PROSITE" id="PS50222">
    <property type="entry name" value="EF_HAND_2"/>
    <property type="match status" value="2"/>
</dbReference>
<dbReference type="AlphaFoldDB" id="A0A0N1HB40"/>
<dbReference type="SUPFAM" id="SSF47473">
    <property type="entry name" value="EF-hand"/>
    <property type="match status" value="1"/>
</dbReference>
<keyword evidence="8" id="KW-1133">Transmembrane helix</keyword>
<evidence type="ECO:0000313" key="12">
    <source>
        <dbReference type="Proteomes" id="UP000038010"/>
    </source>
</evidence>
<feature type="region of interest" description="Disordered" evidence="7">
    <location>
        <begin position="899"/>
        <end position="947"/>
    </location>
</feature>
<dbReference type="InterPro" id="IPR028846">
    <property type="entry name" value="Recoverin"/>
</dbReference>
<name>A0A0N1HB40_9EURO</name>
<feature type="compositionally biased region" description="Low complexity" evidence="7">
    <location>
        <begin position="997"/>
        <end position="1008"/>
    </location>
</feature>
<dbReference type="OrthoDB" id="2122982at2759"/>
<keyword evidence="1" id="KW-0479">Metal-binding</keyword>
<dbReference type="InterPro" id="IPR043145">
    <property type="entry name" value="Znf_ZZ_sf"/>
</dbReference>
<dbReference type="GO" id="GO:0005829">
    <property type="term" value="C:cytosol"/>
    <property type="evidence" value="ECO:0007669"/>
    <property type="project" value="TreeGrafter"/>
</dbReference>
<comment type="caution">
    <text evidence="11">The sequence shown here is derived from an EMBL/GenBank/DDBJ whole genome shotgun (WGS) entry which is preliminary data.</text>
</comment>
<evidence type="ECO:0000313" key="11">
    <source>
        <dbReference type="EMBL" id="KPI45597.1"/>
    </source>
</evidence>
<accession>A0A0N1HB40</accession>
<dbReference type="Proteomes" id="UP000038010">
    <property type="component" value="Unassembled WGS sequence"/>
</dbReference>
<keyword evidence="4" id="KW-0862">Zinc</keyword>
<dbReference type="SUPFAM" id="SSF57850">
    <property type="entry name" value="RING/U-box"/>
    <property type="match status" value="1"/>
</dbReference>
<dbReference type="PROSITE" id="PS01357">
    <property type="entry name" value="ZF_ZZ_1"/>
    <property type="match status" value="1"/>
</dbReference>
<dbReference type="Pfam" id="PF00569">
    <property type="entry name" value="ZZ"/>
    <property type="match status" value="1"/>
</dbReference>
<evidence type="ECO:0000259" key="9">
    <source>
        <dbReference type="PROSITE" id="PS50135"/>
    </source>
</evidence>
<protein>
    <submittedName>
        <fullName evidence="11">Uncharacterized protein</fullName>
    </submittedName>
</protein>
<feature type="compositionally biased region" description="Polar residues" evidence="7">
    <location>
        <begin position="899"/>
        <end position="913"/>
    </location>
</feature>
<keyword evidence="5" id="KW-0106">Calcium</keyword>
<dbReference type="PRINTS" id="PR00450">
    <property type="entry name" value="RECOVERIN"/>
</dbReference>
<feature type="domain" description="EF-hand" evidence="10">
    <location>
        <begin position="451"/>
        <end position="486"/>
    </location>
</feature>